<protein>
    <submittedName>
        <fullName evidence="2">Uncharacterized protein</fullName>
    </submittedName>
</protein>
<reference evidence="2 3" key="1">
    <citation type="journal article" date="2013" name="Curr. Biol.">
        <title>The Genome of the Foraminiferan Reticulomyxa filosa.</title>
        <authorList>
            <person name="Glockner G."/>
            <person name="Hulsmann N."/>
            <person name="Schleicher M."/>
            <person name="Noegel A.A."/>
            <person name="Eichinger L."/>
            <person name="Gallinger C."/>
            <person name="Pawlowski J."/>
            <person name="Sierra R."/>
            <person name="Euteneuer U."/>
            <person name="Pillet L."/>
            <person name="Moustafa A."/>
            <person name="Platzer M."/>
            <person name="Groth M."/>
            <person name="Szafranski K."/>
            <person name="Schliwa M."/>
        </authorList>
    </citation>
    <scope>NUCLEOTIDE SEQUENCE [LARGE SCALE GENOMIC DNA]</scope>
</reference>
<organism evidence="2 3">
    <name type="scientific">Reticulomyxa filosa</name>
    <dbReference type="NCBI Taxonomy" id="46433"/>
    <lineage>
        <taxon>Eukaryota</taxon>
        <taxon>Sar</taxon>
        <taxon>Rhizaria</taxon>
        <taxon>Retaria</taxon>
        <taxon>Foraminifera</taxon>
        <taxon>Monothalamids</taxon>
        <taxon>Reticulomyxidae</taxon>
        <taxon>Reticulomyxa</taxon>
    </lineage>
</organism>
<dbReference type="AlphaFoldDB" id="X6N7E3"/>
<feature type="compositionally biased region" description="Polar residues" evidence="1">
    <location>
        <begin position="144"/>
        <end position="162"/>
    </location>
</feature>
<name>X6N7E3_RETFI</name>
<evidence type="ECO:0000256" key="1">
    <source>
        <dbReference type="SAM" id="MobiDB-lite"/>
    </source>
</evidence>
<feature type="region of interest" description="Disordered" evidence="1">
    <location>
        <begin position="84"/>
        <end position="105"/>
    </location>
</feature>
<evidence type="ECO:0000313" key="3">
    <source>
        <dbReference type="Proteomes" id="UP000023152"/>
    </source>
</evidence>
<proteinExistence type="predicted"/>
<keyword evidence="3" id="KW-1185">Reference proteome</keyword>
<dbReference type="Proteomes" id="UP000023152">
    <property type="component" value="Unassembled WGS sequence"/>
</dbReference>
<sequence length="281" mass="32439">MSSNVISPSKECTVVMQEKTNDNLRAETSCTQKKEKILVHPKVQKFYQKIQSLPKTNGAWIKVVILKIAFFTSQDLVKLNNDTYKQHQSSRASDQTTAEKVIQKEDIPKEHHPSLCYLARKDTSHDSDSELSQVSITDDDSSLEQKSSNSHNMQKTDNNASLVPNLGDTKIATILYGVQPNVFFKMKQTIADLENEKHIISCFQNDHKWKHDPHPLHNSNYCQLFFASNMKFKLYLAIVLTIIDVIWTPERYYIDVSDQIMRITQSSFFSQQLLKKQHKIF</sequence>
<evidence type="ECO:0000313" key="2">
    <source>
        <dbReference type="EMBL" id="ETO21232.1"/>
    </source>
</evidence>
<feature type="compositionally biased region" description="Polar residues" evidence="1">
    <location>
        <begin position="84"/>
        <end position="98"/>
    </location>
</feature>
<comment type="caution">
    <text evidence="2">The sequence shown here is derived from an EMBL/GenBank/DDBJ whole genome shotgun (WGS) entry which is preliminary data.</text>
</comment>
<accession>X6N7E3</accession>
<feature type="region of interest" description="Disordered" evidence="1">
    <location>
        <begin position="126"/>
        <end position="162"/>
    </location>
</feature>
<gene>
    <name evidence="2" type="ORF">RFI_15971</name>
</gene>
<dbReference type="EMBL" id="ASPP01011829">
    <property type="protein sequence ID" value="ETO21232.1"/>
    <property type="molecule type" value="Genomic_DNA"/>
</dbReference>